<dbReference type="PANTHER" id="PTHR32196:SF29">
    <property type="entry name" value="AUTOINDUCER 2 IMPORT SYSTEM PERMEASE PROTEIN LSRC"/>
    <property type="match status" value="1"/>
</dbReference>
<evidence type="ECO:0000256" key="3">
    <source>
        <dbReference type="ARBA" id="ARBA00022448"/>
    </source>
</evidence>
<evidence type="ECO:0000313" key="12">
    <source>
        <dbReference type="EMBL" id="VVE66808.1"/>
    </source>
</evidence>
<protein>
    <recommendedName>
        <fullName evidence="10">Autoinducer 2 import system permease protein LsrC</fullName>
    </recommendedName>
</protein>
<dbReference type="PANTHER" id="PTHR32196">
    <property type="entry name" value="ABC TRANSPORTER PERMEASE PROTEIN YPHD-RELATED-RELATED"/>
    <property type="match status" value="1"/>
</dbReference>
<feature type="transmembrane region" description="Helical" evidence="11">
    <location>
        <begin position="234"/>
        <end position="252"/>
    </location>
</feature>
<evidence type="ECO:0000256" key="8">
    <source>
        <dbReference type="ARBA" id="ARBA00023136"/>
    </source>
</evidence>
<comment type="function">
    <text evidence="9">Part of the ABC transporter complex LsrABCD involved in autoinducer 2 (AI-2) import. Probably responsible for the translocation of the substrate across the membrane.</text>
</comment>
<dbReference type="GO" id="GO:0005886">
    <property type="term" value="C:plasma membrane"/>
    <property type="evidence" value="ECO:0007669"/>
    <property type="project" value="UniProtKB-SubCell"/>
</dbReference>
<dbReference type="CDD" id="cd06579">
    <property type="entry name" value="TM_PBP1_transp_AraH_like"/>
    <property type="match status" value="1"/>
</dbReference>
<reference evidence="12 13" key="1">
    <citation type="submission" date="2019-08" db="EMBL/GenBank/DDBJ databases">
        <authorList>
            <person name="Peeters C."/>
        </authorList>
    </citation>
    <scope>NUCLEOTIDE SEQUENCE [LARGE SCALE GENOMIC DNA]</scope>
    <source>
        <strain evidence="12 13">LMG 31117</strain>
    </source>
</reference>
<keyword evidence="8 11" id="KW-0472">Membrane</keyword>
<feature type="transmembrane region" description="Helical" evidence="11">
    <location>
        <begin position="313"/>
        <end position="332"/>
    </location>
</feature>
<accession>A0A5E5A135</accession>
<dbReference type="Pfam" id="PF02653">
    <property type="entry name" value="BPD_transp_2"/>
    <property type="match status" value="1"/>
</dbReference>
<feature type="transmembrane region" description="Helical" evidence="11">
    <location>
        <begin position="32"/>
        <end position="55"/>
    </location>
</feature>
<evidence type="ECO:0000256" key="11">
    <source>
        <dbReference type="SAM" id="Phobius"/>
    </source>
</evidence>
<proteinExistence type="predicted"/>
<feature type="transmembrane region" description="Helical" evidence="11">
    <location>
        <begin position="182"/>
        <end position="203"/>
    </location>
</feature>
<keyword evidence="4" id="KW-1003">Cell membrane</keyword>
<dbReference type="GO" id="GO:0022857">
    <property type="term" value="F:transmembrane transporter activity"/>
    <property type="evidence" value="ECO:0007669"/>
    <property type="project" value="InterPro"/>
</dbReference>
<keyword evidence="6 11" id="KW-0812">Transmembrane</keyword>
<sequence length="344" mass="35313">MNNPKTLSGITMNGQTRLATPKLPALLPLRELTGIVALAVLWLVLASMAPGFASLVNMGNVVSQSTFLLVLSVGQMLVIVTRGFDISVGPVAILASIVAAQTALRIGGMGDIAAIGAAVTVGLVFGAVNGYLVAYRRIEPVIVTLGTALIARGLATAGSGGADALMLPPSSHLHTLAYQSWIGVPALTVCALPALVAAWWLAMRTPLGRWFYMIGSNAIAAGLVGVPVRRAGMTAYALCGAFAGVAGVLLLARSGSAVAVDGNGMEMQSIAACVIGGISLMGGRGRVWQAVVGALFIQTLLNGLNLIGASPFMSEWVLGAIIVVCGAMDFLLRQLRRMRRPAGA</sequence>
<evidence type="ECO:0000256" key="6">
    <source>
        <dbReference type="ARBA" id="ARBA00022692"/>
    </source>
</evidence>
<dbReference type="RefSeq" id="WP_174990928.1">
    <property type="nucleotide sequence ID" value="NZ_CABPSP010000006.1"/>
</dbReference>
<dbReference type="AlphaFoldDB" id="A0A5E5A135"/>
<dbReference type="Proteomes" id="UP000383122">
    <property type="component" value="Unassembled WGS sequence"/>
</dbReference>
<feature type="transmembrane region" description="Helical" evidence="11">
    <location>
        <begin position="112"/>
        <end position="134"/>
    </location>
</feature>
<evidence type="ECO:0000256" key="2">
    <source>
        <dbReference type="ARBA" id="ARBA00011262"/>
    </source>
</evidence>
<evidence type="ECO:0000313" key="13">
    <source>
        <dbReference type="Proteomes" id="UP000383122"/>
    </source>
</evidence>
<comment type="subcellular location">
    <subcellularLocation>
        <location evidence="1">Cell membrane</location>
        <topology evidence="1">Multi-pass membrane protein</topology>
    </subcellularLocation>
</comment>
<evidence type="ECO:0000256" key="10">
    <source>
        <dbReference type="ARBA" id="ARBA00039382"/>
    </source>
</evidence>
<evidence type="ECO:0000256" key="9">
    <source>
        <dbReference type="ARBA" id="ARBA00025439"/>
    </source>
</evidence>
<keyword evidence="5" id="KW-0997">Cell inner membrane</keyword>
<keyword evidence="13" id="KW-1185">Reference proteome</keyword>
<keyword evidence="7 11" id="KW-1133">Transmembrane helix</keyword>
<feature type="transmembrane region" description="Helical" evidence="11">
    <location>
        <begin position="141"/>
        <end position="162"/>
    </location>
</feature>
<evidence type="ECO:0000256" key="1">
    <source>
        <dbReference type="ARBA" id="ARBA00004651"/>
    </source>
</evidence>
<comment type="subunit">
    <text evidence="2">The complex is composed of two ATP-binding proteins (LsrA), two transmembrane proteins (LsrC and LsrD) and a solute-binding protein (LsrB).</text>
</comment>
<evidence type="ECO:0000256" key="4">
    <source>
        <dbReference type="ARBA" id="ARBA00022475"/>
    </source>
</evidence>
<evidence type="ECO:0000256" key="5">
    <source>
        <dbReference type="ARBA" id="ARBA00022519"/>
    </source>
</evidence>
<gene>
    <name evidence="12" type="ORF">PAN31117_02394</name>
</gene>
<evidence type="ECO:0000256" key="7">
    <source>
        <dbReference type="ARBA" id="ARBA00022989"/>
    </source>
</evidence>
<keyword evidence="3" id="KW-0813">Transport</keyword>
<organism evidence="12 13">
    <name type="scientific">Pandoraea anapnoica</name>
    <dbReference type="NCBI Taxonomy" id="2508301"/>
    <lineage>
        <taxon>Bacteria</taxon>
        <taxon>Pseudomonadati</taxon>
        <taxon>Pseudomonadota</taxon>
        <taxon>Betaproteobacteria</taxon>
        <taxon>Burkholderiales</taxon>
        <taxon>Burkholderiaceae</taxon>
        <taxon>Pandoraea</taxon>
    </lineage>
</organism>
<name>A0A5E5A135_9BURK</name>
<dbReference type="EMBL" id="CABPSP010000006">
    <property type="protein sequence ID" value="VVE66808.1"/>
    <property type="molecule type" value="Genomic_DNA"/>
</dbReference>
<dbReference type="InterPro" id="IPR001851">
    <property type="entry name" value="ABC_transp_permease"/>
</dbReference>
<feature type="transmembrane region" description="Helical" evidence="11">
    <location>
        <begin position="87"/>
        <end position="106"/>
    </location>
</feature>
<feature type="transmembrane region" description="Helical" evidence="11">
    <location>
        <begin position="287"/>
        <end position="307"/>
    </location>
</feature>
<feature type="transmembrane region" description="Helical" evidence="11">
    <location>
        <begin position="210"/>
        <end position="228"/>
    </location>
</feature>